<feature type="compositionally biased region" description="Acidic residues" evidence="1">
    <location>
        <begin position="91"/>
        <end position="106"/>
    </location>
</feature>
<evidence type="ECO:0000256" key="1">
    <source>
        <dbReference type="SAM" id="MobiDB-lite"/>
    </source>
</evidence>
<reference evidence="2" key="1">
    <citation type="journal article" date="2021" name="Proc. Natl. Acad. Sci. U.S.A.">
        <title>A Catalog of Tens of Thousands of Viruses from Human Metagenomes Reveals Hidden Associations with Chronic Diseases.</title>
        <authorList>
            <person name="Tisza M.J."/>
            <person name="Buck C.B."/>
        </authorList>
    </citation>
    <scope>NUCLEOTIDE SEQUENCE</scope>
    <source>
        <strain evidence="2">CtHG14</strain>
    </source>
</reference>
<accession>A0A8S5RJK0</accession>
<evidence type="ECO:0000313" key="2">
    <source>
        <dbReference type="EMBL" id="DAE31274.1"/>
    </source>
</evidence>
<proteinExistence type="predicted"/>
<protein>
    <submittedName>
        <fullName evidence="2">Uncharacterized protein</fullName>
    </submittedName>
</protein>
<dbReference type="EMBL" id="BK059106">
    <property type="protein sequence ID" value="DAE31274.1"/>
    <property type="molecule type" value="Genomic_DNA"/>
</dbReference>
<feature type="region of interest" description="Disordered" evidence="1">
    <location>
        <begin position="90"/>
        <end position="111"/>
    </location>
</feature>
<sequence>MNEEKMKRVLEAVVQQKPLAEEDWPKERKEWGWLLDNTCNVYQGFGFQNKTLTKSVQAVAEDFWKFVDRVYPEHEEPWPDWVKDLAAEFASSDEDDEDEEEKESTEEDIRNKNIERTQKLRATIEEFQKNCAEEYLMQMPAEELEAWKTLAKIDSHYKIQVWCGYRRETTITSDFVIDDTAVNLIREREWVEETRKHRVAHDFNYYKI</sequence>
<organism evidence="2">
    <name type="scientific">virus sp. ctHG14</name>
    <dbReference type="NCBI Taxonomy" id="2827626"/>
    <lineage>
        <taxon>Viruses</taxon>
    </lineage>
</organism>
<name>A0A8S5RJK0_9VIRU</name>